<dbReference type="Pfam" id="PF05901">
    <property type="entry name" value="Excalibur"/>
    <property type="match status" value="1"/>
</dbReference>
<evidence type="ECO:0000313" key="4">
    <source>
        <dbReference type="Proteomes" id="UP000464086"/>
    </source>
</evidence>
<dbReference type="AlphaFoldDB" id="A0A6P1GL12"/>
<proteinExistence type="predicted"/>
<evidence type="ECO:0000259" key="2">
    <source>
        <dbReference type="SMART" id="SM00894"/>
    </source>
</evidence>
<feature type="domain" description="Excalibur calcium-binding" evidence="2">
    <location>
        <begin position="37"/>
        <end position="73"/>
    </location>
</feature>
<sequence>MRQKSSLIIGALVIGAAGGVVLRDPTPAARSEAPFWSYRNCSEARAAGDAQLHRDQPGYGAHLDRDGDGVACEPYTGR</sequence>
<accession>A0A6P1GL12</accession>
<name>A0A6P1GL12_SPHYA</name>
<dbReference type="InterPro" id="IPR008613">
    <property type="entry name" value="Excalibur_Ca-bd_domain"/>
</dbReference>
<feature type="region of interest" description="Disordered" evidence="1">
    <location>
        <begin position="55"/>
        <end position="78"/>
    </location>
</feature>
<dbReference type="SMART" id="SM00894">
    <property type="entry name" value="Excalibur"/>
    <property type="match status" value="1"/>
</dbReference>
<reference evidence="3 4" key="1">
    <citation type="submission" date="2019-12" db="EMBL/GenBank/DDBJ databases">
        <title>Functional and genomic insights into the Sphingobium yanoikuyae YC-JY1, a bacterium efficiently degrading bisphenol A.</title>
        <authorList>
            <person name="Jia Y."/>
            <person name="Li X."/>
            <person name="Wang J."/>
            <person name="Eltoukhy A."/>
            <person name="Lamraoui I."/>
            <person name="Yan Y."/>
        </authorList>
    </citation>
    <scope>NUCLEOTIDE SEQUENCE [LARGE SCALE GENOMIC DNA]</scope>
    <source>
        <strain evidence="3 4">YC-JY1</strain>
    </source>
</reference>
<protein>
    <submittedName>
        <fullName evidence="3">Calcium-binding protein</fullName>
    </submittedName>
</protein>
<dbReference type="Proteomes" id="UP000464086">
    <property type="component" value="Chromosome"/>
</dbReference>
<gene>
    <name evidence="3" type="ORF">GS397_18875</name>
</gene>
<evidence type="ECO:0000313" key="3">
    <source>
        <dbReference type="EMBL" id="QHD68923.1"/>
    </source>
</evidence>
<dbReference type="EMBL" id="CP047218">
    <property type="protein sequence ID" value="QHD68923.1"/>
    <property type="molecule type" value="Genomic_DNA"/>
</dbReference>
<evidence type="ECO:0000256" key="1">
    <source>
        <dbReference type="SAM" id="MobiDB-lite"/>
    </source>
</evidence>
<organism evidence="3 4">
    <name type="scientific">Sphingobium yanoikuyae</name>
    <name type="common">Sphingomonas yanoikuyae</name>
    <dbReference type="NCBI Taxonomy" id="13690"/>
    <lineage>
        <taxon>Bacteria</taxon>
        <taxon>Pseudomonadati</taxon>
        <taxon>Pseudomonadota</taxon>
        <taxon>Alphaproteobacteria</taxon>
        <taxon>Sphingomonadales</taxon>
        <taxon>Sphingomonadaceae</taxon>
        <taxon>Sphingobium</taxon>
    </lineage>
</organism>
<dbReference type="RefSeq" id="WP_080993643.1">
    <property type="nucleotide sequence ID" value="NZ_CP020925.1"/>
</dbReference>
<feature type="compositionally biased region" description="Basic and acidic residues" evidence="1">
    <location>
        <begin position="55"/>
        <end position="68"/>
    </location>
</feature>